<feature type="compositionally biased region" description="Low complexity" evidence="1">
    <location>
        <begin position="97"/>
        <end position="108"/>
    </location>
</feature>
<keyword evidence="3" id="KW-1185">Reference proteome</keyword>
<feature type="region of interest" description="Disordered" evidence="1">
    <location>
        <begin position="94"/>
        <end position="250"/>
    </location>
</feature>
<evidence type="ECO:0000313" key="3">
    <source>
        <dbReference type="Proteomes" id="UP000214646"/>
    </source>
</evidence>
<feature type="compositionally biased region" description="Low complexity" evidence="1">
    <location>
        <begin position="178"/>
        <end position="197"/>
    </location>
</feature>
<evidence type="ECO:0008006" key="4">
    <source>
        <dbReference type="Google" id="ProtNLM"/>
    </source>
</evidence>
<feature type="compositionally biased region" description="Low complexity" evidence="1">
    <location>
        <begin position="233"/>
        <end position="250"/>
    </location>
</feature>
<protein>
    <recommendedName>
        <fullName evidence="4">PEP-CTERM protein-sorting domain-containing protein</fullName>
    </recommendedName>
</protein>
<reference evidence="3" key="1">
    <citation type="submission" date="2017-06" db="EMBL/GenBank/DDBJ databases">
        <title>Genome analysis of Fimbriiglobus ruber SP5, the first member of the order Planctomycetales with confirmed chitinolytic capability.</title>
        <authorList>
            <person name="Ravin N.V."/>
            <person name="Rakitin A.L."/>
            <person name="Ivanova A.A."/>
            <person name="Beletsky A.V."/>
            <person name="Kulichevskaya I.S."/>
            <person name="Mardanov A.V."/>
            <person name="Dedysh S.N."/>
        </authorList>
    </citation>
    <scope>NUCLEOTIDE SEQUENCE [LARGE SCALE GENOMIC DNA]</scope>
    <source>
        <strain evidence="3">SP5</strain>
    </source>
</reference>
<dbReference type="RefSeq" id="WP_088257815.1">
    <property type="nucleotide sequence ID" value="NZ_NIDE01000014.1"/>
</dbReference>
<feature type="compositionally biased region" description="Gly residues" evidence="1">
    <location>
        <begin position="198"/>
        <end position="232"/>
    </location>
</feature>
<proteinExistence type="predicted"/>
<dbReference type="Proteomes" id="UP000214646">
    <property type="component" value="Unassembled WGS sequence"/>
</dbReference>
<dbReference type="AlphaFoldDB" id="A0A225DAK9"/>
<evidence type="ECO:0000313" key="2">
    <source>
        <dbReference type="EMBL" id="OWK38003.1"/>
    </source>
</evidence>
<gene>
    <name evidence="2" type="ORF">FRUB_07123</name>
</gene>
<evidence type="ECO:0000256" key="1">
    <source>
        <dbReference type="SAM" id="MobiDB-lite"/>
    </source>
</evidence>
<name>A0A225DAK9_9BACT</name>
<comment type="caution">
    <text evidence="2">The sequence shown here is derived from an EMBL/GenBank/DDBJ whole genome shotgun (WGS) entry which is preliminary data.</text>
</comment>
<sequence>MRRWFGVAAAGIVWVAGPDARAQTPDKPGVGSNLLDLMLTGNQTTPANKKTFWITASPAERATAVAEFVATGSHPLTAGWVHLETRKNDFSNPANAPPMFFGPNGGNPVAFGGVRPSGAGGGGGPGSGGSGGGGSGSSPSSSSGTSSAASQTPTSSSATAQPAASTTGTPALGLGSLATTPPANTLTSNNPSTTTTGTGTGSTGSTGAGGGSTSSGGGSPPTGGGFGGGDSGTGTPPVGTVTSPVNAPEPGTLVLAAAGCAALVGVRRLRMRGTGRHAIG</sequence>
<dbReference type="EMBL" id="NIDE01000014">
    <property type="protein sequence ID" value="OWK38003.1"/>
    <property type="molecule type" value="Genomic_DNA"/>
</dbReference>
<feature type="compositionally biased region" description="Low complexity" evidence="1">
    <location>
        <begin position="137"/>
        <end position="171"/>
    </location>
</feature>
<feature type="compositionally biased region" description="Gly residues" evidence="1">
    <location>
        <begin position="118"/>
        <end position="136"/>
    </location>
</feature>
<accession>A0A225DAK9</accession>
<organism evidence="2 3">
    <name type="scientific">Fimbriiglobus ruber</name>
    <dbReference type="NCBI Taxonomy" id="1908690"/>
    <lineage>
        <taxon>Bacteria</taxon>
        <taxon>Pseudomonadati</taxon>
        <taxon>Planctomycetota</taxon>
        <taxon>Planctomycetia</taxon>
        <taxon>Gemmatales</taxon>
        <taxon>Gemmataceae</taxon>
        <taxon>Fimbriiglobus</taxon>
    </lineage>
</organism>